<keyword evidence="6" id="KW-1185">Reference proteome</keyword>
<sequence>MKKYQFVADKILKRIEEGIYIDRLPTVRKLMEAFGVSQVTVTQALKYLVENNRIYAKVGYYIISRKEKAAAFNGVYDFSTASTSWTDFPLDSYS</sequence>
<dbReference type="GO" id="GO:0003677">
    <property type="term" value="F:DNA binding"/>
    <property type="evidence" value="ECO:0007669"/>
    <property type="project" value="UniProtKB-KW"/>
</dbReference>
<evidence type="ECO:0000256" key="3">
    <source>
        <dbReference type="ARBA" id="ARBA00023163"/>
    </source>
</evidence>
<dbReference type="RefSeq" id="WP_042533990.1">
    <property type="nucleotide sequence ID" value="NZ_CDGG01000001.1"/>
</dbReference>
<dbReference type="OrthoDB" id="9816541at2"/>
<dbReference type="SUPFAM" id="SSF46785">
    <property type="entry name" value="Winged helix' DNA-binding domain"/>
    <property type="match status" value="1"/>
</dbReference>
<dbReference type="Gene3D" id="1.10.10.10">
    <property type="entry name" value="Winged helix-like DNA-binding domain superfamily/Winged helix DNA-binding domain"/>
    <property type="match status" value="1"/>
</dbReference>
<keyword evidence="3" id="KW-0804">Transcription</keyword>
<dbReference type="InterPro" id="IPR000524">
    <property type="entry name" value="Tscrpt_reg_HTH_GntR"/>
</dbReference>
<evidence type="ECO:0000313" key="5">
    <source>
        <dbReference type="EMBL" id="CEI83631.1"/>
    </source>
</evidence>
<dbReference type="SMART" id="SM00345">
    <property type="entry name" value="HTH_GNTR"/>
    <property type="match status" value="1"/>
</dbReference>
<name>A0A0A1MXV9_9BACI</name>
<dbReference type="AlphaFoldDB" id="A0A0A1MXV9"/>
<dbReference type="GO" id="GO:0003700">
    <property type="term" value="F:DNA-binding transcription factor activity"/>
    <property type="evidence" value="ECO:0007669"/>
    <property type="project" value="InterPro"/>
</dbReference>
<dbReference type="Pfam" id="PF00392">
    <property type="entry name" value="GntR"/>
    <property type="match status" value="1"/>
</dbReference>
<keyword evidence="2 5" id="KW-0238">DNA-binding</keyword>
<feature type="domain" description="HTH gntR-type" evidence="4">
    <location>
        <begin position="7"/>
        <end position="62"/>
    </location>
</feature>
<dbReference type="InterPro" id="IPR036388">
    <property type="entry name" value="WH-like_DNA-bd_sf"/>
</dbReference>
<dbReference type="Proteomes" id="UP000040453">
    <property type="component" value="Unassembled WGS sequence"/>
</dbReference>
<dbReference type="STRING" id="545501.BN997_03548"/>
<keyword evidence="1" id="KW-0805">Transcription regulation</keyword>
<dbReference type="CDD" id="cd07377">
    <property type="entry name" value="WHTH_GntR"/>
    <property type="match status" value="1"/>
</dbReference>
<gene>
    <name evidence="5" type="ORF">BN997_03548</name>
</gene>
<reference evidence="5 6" key="1">
    <citation type="submission" date="2014-11" db="EMBL/GenBank/DDBJ databases">
        <authorList>
            <person name="Urmite Genomes Urmite Genomes"/>
        </authorList>
    </citation>
    <scope>NUCLEOTIDE SEQUENCE [LARGE SCALE GENOMIC DNA]</scope>
    <source>
        <strain evidence="5 6">Oc5</strain>
    </source>
</reference>
<organism evidence="5 6">
    <name type="scientific">Oceanobacillus oncorhynchi</name>
    <dbReference type="NCBI Taxonomy" id="545501"/>
    <lineage>
        <taxon>Bacteria</taxon>
        <taxon>Bacillati</taxon>
        <taxon>Bacillota</taxon>
        <taxon>Bacilli</taxon>
        <taxon>Bacillales</taxon>
        <taxon>Bacillaceae</taxon>
        <taxon>Oceanobacillus</taxon>
    </lineage>
</organism>
<evidence type="ECO:0000313" key="6">
    <source>
        <dbReference type="Proteomes" id="UP000040453"/>
    </source>
</evidence>
<dbReference type="InterPro" id="IPR036390">
    <property type="entry name" value="WH_DNA-bd_sf"/>
</dbReference>
<dbReference type="EMBL" id="CDGG01000001">
    <property type="protein sequence ID" value="CEI83631.1"/>
    <property type="molecule type" value="Genomic_DNA"/>
</dbReference>
<protein>
    <submittedName>
        <fullName evidence="5">DNA-binding transcriptional repressor MngR</fullName>
    </submittedName>
</protein>
<evidence type="ECO:0000259" key="4">
    <source>
        <dbReference type="SMART" id="SM00345"/>
    </source>
</evidence>
<evidence type="ECO:0000256" key="2">
    <source>
        <dbReference type="ARBA" id="ARBA00023125"/>
    </source>
</evidence>
<proteinExistence type="predicted"/>
<accession>A0A0A1MXV9</accession>
<evidence type="ECO:0000256" key="1">
    <source>
        <dbReference type="ARBA" id="ARBA00023015"/>
    </source>
</evidence>